<evidence type="ECO:0000313" key="1">
    <source>
        <dbReference type="EMBL" id="KZN20583.1"/>
    </source>
</evidence>
<dbReference type="OrthoDB" id="7030031at2"/>
<comment type="caution">
    <text evidence="1">The sequence shown here is derived from an EMBL/GenBank/DDBJ whole genome shotgun (WGS) entry which is preliminary data.</text>
</comment>
<reference evidence="1 2" key="2">
    <citation type="journal article" date="2018" name="Nature">
        <title>Mutant phenotypes for thousands of bacterial genes of unknown function.</title>
        <authorList>
            <person name="Price M.N."/>
            <person name="Wetmore K.M."/>
            <person name="Waters R.J."/>
            <person name="Callaghan M."/>
            <person name="Ray J."/>
            <person name="Liu H."/>
            <person name="Kuehl J.V."/>
            <person name="Melnyk R.A."/>
            <person name="Lamson J.S."/>
            <person name="Suh Y."/>
            <person name="Carlson H.K."/>
            <person name="Esquivel Z."/>
            <person name="Sadeeshkumar H."/>
            <person name="Chakraborty R."/>
            <person name="Zane G.M."/>
            <person name="Rubin B.E."/>
            <person name="Wall J.D."/>
            <person name="Visel A."/>
            <person name="Bristow J."/>
            <person name="Blow M.J."/>
            <person name="Arkin A.P."/>
            <person name="Deutschbauer A.M."/>
        </authorList>
    </citation>
    <scope>NUCLEOTIDE SEQUENCE [LARGE SCALE GENOMIC DNA]</scope>
    <source>
        <strain evidence="1 2">FW300-N1B4</strain>
    </source>
</reference>
<dbReference type="Proteomes" id="UP000076489">
    <property type="component" value="Unassembled WGS sequence"/>
</dbReference>
<accession>A0A166QNF6</accession>
<sequence>MASTAFQITEDDVENVLRRHSLRVSNTQGKSFAEMAGVLFDDLDHGRVERAALTASSDLEEQTLGAYEEIKVILVEMGVLTL</sequence>
<protein>
    <submittedName>
        <fullName evidence="1">Uncharacterized protein</fullName>
    </submittedName>
</protein>
<dbReference type="AlphaFoldDB" id="A0A166QNF6"/>
<reference evidence="2" key="1">
    <citation type="submission" date="2016-03" db="EMBL/GenBank/DDBJ databases">
        <authorList>
            <person name="Ray J."/>
            <person name="Price M."/>
            <person name="Deutschbauer A."/>
        </authorList>
    </citation>
    <scope>NUCLEOTIDE SEQUENCE [LARGE SCALE GENOMIC DNA]</scope>
    <source>
        <strain evidence="2">FW300-N1B4</strain>
    </source>
</reference>
<evidence type="ECO:0000313" key="2">
    <source>
        <dbReference type="Proteomes" id="UP000076489"/>
    </source>
</evidence>
<organism evidence="1 2">
    <name type="scientific">Pseudomonas fluorescens</name>
    <dbReference type="NCBI Taxonomy" id="294"/>
    <lineage>
        <taxon>Bacteria</taxon>
        <taxon>Pseudomonadati</taxon>
        <taxon>Pseudomonadota</taxon>
        <taxon>Gammaproteobacteria</taxon>
        <taxon>Pseudomonadales</taxon>
        <taxon>Pseudomonadaceae</taxon>
        <taxon>Pseudomonas</taxon>
    </lineage>
</organism>
<name>A0A166QNF6_PSEFL</name>
<dbReference type="EMBL" id="LUKJ01000002">
    <property type="protein sequence ID" value="KZN20583.1"/>
    <property type="molecule type" value="Genomic_DNA"/>
</dbReference>
<proteinExistence type="predicted"/>
<gene>
    <name evidence="1" type="ORF">A1D17_03325</name>
</gene>
<dbReference type="RefSeq" id="WP_063340631.1">
    <property type="nucleotide sequence ID" value="NZ_LUKJ01000002.1"/>
</dbReference>